<organism evidence="1 5">
    <name type="scientific">Didymodactylos carnosus</name>
    <dbReference type="NCBI Taxonomy" id="1234261"/>
    <lineage>
        <taxon>Eukaryota</taxon>
        <taxon>Metazoa</taxon>
        <taxon>Spiralia</taxon>
        <taxon>Gnathifera</taxon>
        <taxon>Rotifera</taxon>
        <taxon>Eurotatoria</taxon>
        <taxon>Bdelloidea</taxon>
        <taxon>Philodinida</taxon>
        <taxon>Philodinidae</taxon>
        <taxon>Didymodactylos</taxon>
    </lineage>
</organism>
<name>A0A814CW97_9BILA</name>
<proteinExistence type="predicted"/>
<keyword evidence="5" id="KW-1185">Reference proteome</keyword>
<dbReference type="Proteomes" id="UP000681722">
    <property type="component" value="Unassembled WGS sequence"/>
</dbReference>
<dbReference type="Proteomes" id="UP000663829">
    <property type="component" value="Unassembled WGS sequence"/>
</dbReference>
<accession>A0A814CW97</accession>
<dbReference type="Proteomes" id="UP000682733">
    <property type="component" value="Unassembled WGS sequence"/>
</dbReference>
<protein>
    <submittedName>
        <fullName evidence="1">Uncharacterized protein</fullName>
    </submittedName>
</protein>
<evidence type="ECO:0000313" key="3">
    <source>
        <dbReference type="EMBL" id="CAF3725725.1"/>
    </source>
</evidence>
<reference evidence="1" key="1">
    <citation type="submission" date="2021-02" db="EMBL/GenBank/DDBJ databases">
        <authorList>
            <person name="Nowell W R."/>
        </authorList>
    </citation>
    <scope>NUCLEOTIDE SEQUENCE</scope>
</reference>
<dbReference type="EMBL" id="CAJOBC010002291">
    <property type="protein sequence ID" value="CAF3725725.1"/>
    <property type="molecule type" value="Genomic_DNA"/>
</dbReference>
<evidence type="ECO:0000313" key="5">
    <source>
        <dbReference type="Proteomes" id="UP000663829"/>
    </source>
</evidence>
<dbReference type="EMBL" id="CAJNOQ010002292">
    <property type="protein sequence ID" value="CAF0950026.1"/>
    <property type="molecule type" value="Genomic_DNA"/>
</dbReference>
<comment type="caution">
    <text evidence="1">The sequence shown here is derived from an EMBL/GenBank/DDBJ whole genome shotgun (WGS) entry which is preliminary data.</text>
</comment>
<evidence type="ECO:0000313" key="1">
    <source>
        <dbReference type="EMBL" id="CAF0950026.1"/>
    </source>
</evidence>
<dbReference type="EMBL" id="CAJNOK010025932">
    <property type="protein sequence ID" value="CAF1396298.1"/>
    <property type="molecule type" value="Genomic_DNA"/>
</dbReference>
<evidence type="ECO:0000313" key="4">
    <source>
        <dbReference type="EMBL" id="CAF4203781.1"/>
    </source>
</evidence>
<dbReference type="EMBL" id="CAJOBA010047651">
    <property type="protein sequence ID" value="CAF4203781.1"/>
    <property type="molecule type" value="Genomic_DNA"/>
</dbReference>
<sequence length="69" mass="7874">MGKSAAEQRDNKKATKTKLNLVELAALRTKNNLRQKKYLKNKTKRLINKPPPVAFKSRLPFGKAIKKVN</sequence>
<dbReference type="AlphaFoldDB" id="A0A814CW97"/>
<gene>
    <name evidence="1" type="ORF">GPM918_LOCUS11187</name>
    <name evidence="2" type="ORF">OVA965_LOCUS32823</name>
    <name evidence="3" type="ORF">SRO942_LOCUS11186</name>
    <name evidence="4" type="ORF">TMI583_LOCUS33694</name>
</gene>
<dbReference type="Proteomes" id="UP000677228">
    <property type="component" value="Unassembled WGS sequence"/>
</dbReference>
<evidence type="ECO:0000313" key="2">
    <source>
        <dbReference type="EMBL" id="CAF1396298.1"/>
    </source>
</evidence>